<feature type="domain" description="EF-hand" evidence="7">
    <location>
        <begin position="300"/>
        <end position="335"/>
    </location>
</feature>
<dbReference type="InterPro" id="IPR051631">
    <property type="entry name" value="Ankyrin-KH/SAM_domain"/>
</dbReference>
<dbReference type="PANTHER" id="PTHR23206">
    <property type="entry name" value="MASK PROTEIN"/>
    <property type="match status" value="1"/>
</dbReference>
<keyword evidence="1" id="KW-0677">Repeat</keyword>
<sequence>MGWGRGGRGRSGWGRGERDRGSSPANEERSHYFEASADAPSQEESRDSRLEQIKKKLEDIDVIEKRLEKGEMLTKIQVKKLERKAQLEQELDDLTCSRDANEEAMIAELMKEKKELELEMSGVGSPDREMIEAATHSWPTLPGIVPPSDCKGTQSSQLPCTGGRLQLPGTKCKRLAPWARPSRAASPGAASPRSPVGSCPPTPRNELRLPIPGHITEDQRALLEGDLPYWSQKFGSSVKTEGDFIVAEFSDEAESGAAKQELFDLVEYDLELPKGALNSCNVSIKSPTKTSRKTGPNFGQSLSDPAMVFHCCDTNGNGMLDLHELKFAFNAFGLFPSMEYLSAWMDDRYTLTLDDFRELLDSKLRSAPTSMRGPRAVPYARRGVLMQQVEALYETFIASGWLQQQCADFNSQHKSQIQRKEIFAMETNLYALNRWVIMPGTSPHPQLPIPEEMQRRAEMPTASHECSFSELMNSEGLAVDYFVSHFWGHPFEDTCAALRLWSSQVYWQIARPQPGGMVYWLCILALNQHRPGDEVGSSPEEGPFNAALVQSTCGAVMIVDEMVSPFSRIWCLFEVKRLTDLQKEFHLISAKGAMGANLAETDSEQRSVLMRFTQKVATGLESVAAFQAKSSSEDDKYAIWHRVADPQLRKVPLQIARERGLFTANVFKRFDLTIRSLLAAPLYQTSLQEQDADSALRYLGMGAPFGESDVELLQNQWNINVTSVEVNIQNGTSMVRWQLLHVAAYFGHADAVKALVERGAKIEGQTKFKLTPLHQAARNGQVQICEMLLDYKANIHHVAVQGRTALQTAAHQGHRNVVELLLARKANPNMKDEKGVTALHSAALSGFGDMVEVLLSHGADPFIRQLDDLTALHVASQRGSLEVAREIVRKTPCSSQSMRRRLLRSTSSKGSVMDLAGTSEMKEFLLSMDV</sequence>
<keyword evidence="2" id="KW-0106">Calcium</keyword>
<keyword evidence="3 4" id="KW-0040">ANK repeat</keyword>
<feature type="compositionally biased region" description="Basic and acidic residues" evidence="6">
    <location>
        <begin position="15"/>
        <end position="32"/>
    </location>
</feature>
<dbReference type="PROSITE" id="PS50088">
    <property type="entry name" value="ANK_REPEAT"/>
    <property type="match status" value="4"/>
</dbReference>
<feature type="compositionally biased region" description="Gly residues" evidence="6">
    <location>
        <begin position="1"/>
        <end position="14"/>
    </location>
</feature>
<name>A0A9P1BYD2_9DINO</name>
<keyword evidence="10" id="KW-1185">Reference proteome</keyword>
<dbReference type="InterPro" id="IPR018247">
    <property type="entry name" value="EF_Hand_1_Ca_BS"/>
</dbReference>
<evidence type="ECO:0000256" key="1">
    <source>
        <dbReference type="ARBA" id="ARBA00022737"/>
    </source>
</evidence>
<protein>
    <submittedName>
        <fullName evidence="9">EF-hand domain-containing protein</fullName>
    </submittedName>
</protein>
<feature type="repeat" description="ANK" evidence="4">
    <location>
        <begin position="801"/>
        <end position="833"/>
    </location>
</feature>
<reference evidence="8" key="1">
    <citation type="submission" date="2022-10" db="EMBL/GenBank/DDBJ databases">
        <authorList>
            <person name="Chen Y."/>
            <person name="Dougan E. K."/>
            <person name="Chan C."/>
            <person name="Rhodes N."/>
            <person name="Thang M."/>
        </authorList>
    </citation>
    <scope>NUCLEOTIDE SEQUENCE</scope>
</reference>
<dbReference type="InterPro" id="IPR011992">
    <property type="entry name" value="EF-hand-dom_pair"/>
</dbReference>
<evidence type="ECO:0000256" key="2">
    <source>
        <dbReference type="ARBA" id="ARBA00022837"/>
    </source>
</evidence>
<evidence type="ECO:0000313" key="9">
    <source>
        <dbReference type="EMBL" id="CAL4769046.1"/>
    </source>
</evidence>
<dbReference type="EMBL" id="CAMXCT010000657">
    <property type="protein sequence ID" value="CAI3981734.1"/>
    <property type="molecule type" value="Genomic_DNA"/>
</dbReference>
<evidence type="ECO:0000313" key="10">
    <source>
        <dbReference type="Proteomes" id="UP001152797"/>
    </source>
</evidence>
<dbReference type="EMBL" id="CAMXCT020000657">
    <property type="protein sequence ID" value="CAL1135109.1"/>
    <property type="molecule type" value="Genomic_DNA"/>
</dbReference>
<dbReference type="InterPro" id="IPR036770">
    <property type="entry name" value="Ankyrin_rpt-contain_sf"/>
</dbReference>
<feature type="region of interest" description="Disordered" evidence="6">
    <location>
        <begin position="1"/>
        <end position="54"/>
    </location>
</feature>
<evidence type="ECO:0000256" key="6">
    <source>
        <dbReference type="SAM" id="MobiDB-lite"/>
    </source>
</evidence>
<gene>
    <name evidence="8" type="ORF">C1SCF055_LOCUS9495</name>
</gene>
<dbReference type="GO" id="GO:0005509">
    <property type="term" value="F:calcium ion binding"/>
    <property type="evidence" value="ECO:0007669"/>
    <property type="project" value="InterPro"/>
</dbReference>
<evidence type="ECO:0000256" key="5">
    <source>
        <dbReference type="SAM" id="Coils"/>
    </source>
</evidence>
<dbReference type="Proteomes" id="UP001152797">
    <property type="component" value="Unassembled WGS sequence"/>
</dbReference>
<dbReference type="SUPFAM" id="SSF48403">
    <property type="entry name" value="Ankyrin repeat"/>
    <property type="match status" value="1"/>
</dbReference>
<dbReference type="PROSITE" id="PS50297">
    <property type="entry name" value="ANK_REP_REGION"/>
    <property type="match status" value="4"/>
</dbReference>
<evidence type="ECO:0000256" key="3">
    <source>
        <dbReference type="ARBA" id="ARBA00023043"/>
    </source>
</evidence>
<evidence type="ECO:0000259" key="7">
    <source>
        <dbReference type="PROSITE" id="PS50222"/>
    </source>
</evidence>
<evidence type="ECO:0000256" key="4">
    <source>
        <dbReference type="PROSITE-ProRule" id="PRU00023"/>
    </source>
</evidence>
<evidence type="ECO:0000313" key="8">
    <source>
        <dbReference type="EMBL" id="CAI3981734.1"/>
    </source>
</evidence>
<accession>A0A9P1BYD2</accession>
<feature type="repeat" description="ANK" evidence="4">
    <location>
        <begin position="768"/>
        <end position="800"/>
    </location>
</feature>
<dbReference type="SMART" id="SM00248">
    <property type="entry name" value="ANK"/>
    <property type="match status" value="5"/>
</dbReference>
<dbReference type="GO" id="GO:0005737">
    <property type="term" value="C:cytoplasm"/>
    <property type="evidence" value="ECO:0007669"/>
    <property type="project" value="TreeGrafter"/>
</dbReference>
<dbReference type="PROSITE" id="PS00018">
    <property type="entry name" value="EF_HAND_1"/>
    <property type="match status" value="1"/>
</dbReference>
<reference evidence="9 10" key="2">
    <citation type="submission" date="2024-05" db="EMBL/GenBank/DDBJ databases">
        <authorList>
            <person name="Chen Y."/>
            <person name="Shah S."/>
            <person name="Dougan E. K."/>
            <person name="Thang M."/>
            <person name="Chan C."/>
        </authorList>
    </citation>
    <scope>NUCLEOTIDE SEQUENCE [LARGE SCALE GENOMIC DNA]</scope>
</reference>
<comment type="caution">
    <text evidence="8">The sequence shown here is derived from an EMBL/GenBank/DDBJ whole genome shotgun (WGS) entry which is preliminary data.</text>
</comment>
<keyword evidence="5" id="KW-0175">Coiled coil</keyword>
<dbReference type="InterPro" id="IPR002048">
    <property type="entry name" value="EF_hand_dom"/>
</dbReference>
<dbReference type="AlphaFoldDB" id="A0A9P1BYD2"/>
<dbReference type="Gene3D" id="1.10.238.10">
    <property type="entry name" value="EF-hand"/>
    <property type="match status" value="1"/>
</dbReference>
<feature type="repeat" description="ANK" evidence="4">
    <location>
        <begin position="834"/>
        <end position="866"/>
    </location>
</feature>
<dbReference type="PRINTS" id="PR01415">
    <property type="entry name" value="ANKYRIN"/>
</dbReference>
<dbReference type="GO" id="GO:0045087">
    <property type="term" value="P:innate immune response"/>
    <property type="evidence" value="ECO:0007669"/>
    <property type="project" value="TreeGrafter"/>
</dbReference>
<dbReference type="InterPro" id="IPR002110">
    <property type="entry name" value="Ankyrin_rpt"/>
</dbReference>
<dbReference type="Pfam" id="PF12796">
    <property type="entry name" value="Ank_2"/>
    <property type="match status" value="1"/>
</dbReference>
<feature type="compositionally biased region" description="Low complexity" evidence="6">
    <location>
        <begin position="179"/>
        <end position="195"/>
    </location>
</feature>
<dbReference type="OrthoDB" id="417007at2759"/>
<feature type="coiled-coil region" evidence="5">
    <location>
        <begin position="84"/>
        <end position="119"/>
    </location>
</feature>
<dbReference type="PANTHER" id="PTHR23206:SF7">
    <property type="entry name" value="PROTEIN KINASE DOMAIN-CONTAINING PROTEIN"/>
    <property type="match status" value="1"/>
</dbReference>
<feature type="compositionally biased region" description="Basic and acidic residues" evidence="6">
    <location>
        <begin position="43"/>
        <end position="54"/>
    </location>
</feature>
<proteinExistence type="predicted"/>
<organism evidence="8">
    <name type="scientific">Cladocopium goreaui</name>
    <dbReference type="NCBI Taxonomy" id="2562237"/>
    <lineage>
        <taxon>Eukaryota</taxon>
        <taxon>Sar</taxon>
        <taxon>Alveolata</taxon>
        <taxon>Dinophyceae</taxon>
        <taxon>Suessiales</taxon>
        <taxon>Symbiodiniaceae</taxon>
        <taxon>Cladocopium</taxon>
    </lineage>
</organism>
<dbReference type="Pfam" id="PF00023">
    <property type="entry name" value="Ank"/>
    <property type="match status" value="1"/>
</dbReference>
<dbReference type="EMBL" id="CAMXCT030000657">
    <property type="protein sequence ID" value="CAL4769046.1"/>
    <property type="molecule type" value="Genomic_DNA"/>
</dbReference>
<feature type="region of interest" description="Disordered" evidence="6">
    <location>
        <begin position="179"/>
        <end position="207"/>
    </location>
</feature>
<dbReference type="SUPFAM" id="SSF47473">
    <property type="entry name" value="EF-hand"/>
    <property type="match status" value="1"/>
</dbReference>
<feature type="repeat" description="ANK" evidence="4">
    <location>
        <begin position="740"/>
        <end position="767"/>
    </location>
</feature>
<dbReference type="PROSITE" id="PS50222">
    <property type="entry name" value="EF_HAND_2"/>
    <property type="match status" value="1"/>
</dbReference>
<dbReference type="Gene3D" id="1.25.40.20">
    <property type="entry name" value="Ankyrin repeat-containing domain"/>
    <property type="match status" value="2"/>
</dbReference>